<reference evidence="3" key="3">
    <citation type="submission" date="2025-04" db="UniProtKB">
        <authorList>
            <consortium name="RefSeq"/>
        </authorList>
    </citation>
    <scope>IDENTIFICATION</scope>
    <source>
        <strain evidence="3">CBS 304.34</strain>
    </source>
</reference>
<reference evidence="3" key="2">
    <citation type="submission" date="2020-04" db="EMBL/GenBank/DDBJ databases">
        <authorList>
            <consortium name="NCBI Genome Project"/>
        </authorList>
    </citation>
    <scope>NUCLEOTIDE SEQUENCE</scope>
    <source>
        <strain evidence="3">CBS 304.34</strain>
    </source>
</reference>
<evidence type="ECO:0000313" key="1">
    <source>
        <dbReference type="EMBL" id="KAF2811282.1"/>
    </source>
</evidence>
<name>A0A6A6YQV1_9PEZI</name>
<evidence type="ECO:0000313" key="3">
    <source>
        <dbReference type="RefSeq" id="XP_033578246.1"/>
    </source>
</evidence>
<dbReference type="EMBL" id="MU003699">
    <property type="protein sequence ID" value="KAF2811282.1"/>
    <property type="molecule type" value="Genomic_DNA"/>
</dbReference>
<protein>
    <submittedName>
        <fullName evidence="1 3">Uncharacterized protein</fullName>
    </submittedName>
</protein>
<sequence length="93" mass="10411">MREERWSGGVGVVDQNWLRPKHGGGVGGGGIKMRTEGPHGAEGCGWCCEGGKREFLSLRIFKNYGRFCRPFKIAREQLLCGVLCEVKKRQMNL</sequence>
<reference evidence="1 3" key="1">
    <citation type="journal article" date="2020" name="Stud. Mycol.">
        <title>101 Dothideomycetes genomes: a test case for predicting lifestyles and emergence of pathogens.</title>
        <authorList>
            <person name="Haridas S."/>
            <person name="Albert R."/>
            <person name="Binder M."/>
            <person name="Bloem J."/>
            <person name="Labutti K."/>
            <person name="Salamov A."/>
            <person name="Andreopoulos B."/>
            <person name="Baker S."/>
            <person name="Barry K."/>
            <person name="Bills G."/>
            <person name="Bluhm B."/>
            <person name="Cannon C."/>
            <person name="Castanera R."/>
            <person name="Culley D."/>
            <person name="Daum C."/>
            <person name="Ezra D."/>
            <person name="Gonzalez J."/>
            <person name="Henrissat B."/>
            <person name="Kuo A."/>
            <person name="Liang C."/>
            <person name="Lipzen A."/>
            <person name="Lutzoni F."/>
            <person name="Magnuson J."/>
            <person name="Mondo S."/>
            <person name="Nolan M."/>
            <person name="Ohm R."/>
            <person name="Pangilinan J."/>
            <person name="Park H.-J."/>
            <person name="Ramirez L."/>
            <person name="Alfaro M."/>
            <person name="Sun H."/>
            <person name="Tritt A."/>
            <person name="Yoshinaga Y."/>
            <person name="Zwiers L.-H."/>
            <person name="Turgeon B."/>
            <person name="Goodwin S."/>
            <person name="Spatafora J."/>
            <person name="Crous P."/>
            <person name="Grigoriev I."/>
        </authorList>
    </citation>
    <scope>NUCLEOTIDE SEQUENCE</scope>
    <source>
        <strain evidence="1 3">CBS 304.34</strain>
    </source>
</reference>
<dbReference type="AlphaFoldDB" id="A0A6A6YQV1"/>
<keyword evidence="2" id="KW-1185">Reference proteome</keyword>
<dbReference type="Proteomes" id="UP000504636">
    <property type="component" value="Unplaced"/>
</dbReference>
<dbReference type="RefSeq" id="XP_033578246.1">
    <property type="nucleotide sequence ID" value="XM_033714173.1"/>
</dbReference>
<gene>
    <name evidence="1 3" type="ORF">BDZ99DRAFT_298701</name>
</gene>
<evidence type="ECO:0000313" key="2">
    <source>
        <dbReference type="Proteomes" id="UP000504636"/>
    </source>
</evidence>
<accession>A0A6A6YQV1</accession>
<proteinExistence type="predicted"/>
<organism evidence="1">
    <name type="scientific">Mytilinidion resinicola</name>
    <dbReference type="NCBI Taxonomy" id="574789"/>
    <lineage>
        <taxon>Eukaryota</taxon>
        <taxon>Fungi</taxon>
        <taxon>Dikarya</taxon>
        <taxon>Ascomycota</taxon>
        <taxon>Pezizomycotina</taxon>
        <taxon>Dothideomycetes</taxon>
        <taxon>Pleosporomycetidae</taxon>
        <taxon>Mytilinidiales</taxon>
        <taxon>Mytilinidiaceae</taxon>
        <taxon>Mytilinidion</taxon>
    </lineage>
</organism>
<dbReference type="GeneID" id="54455066"/>